<dbReference type="SUPFAM" id="SSF109998">
    <property type="entry name" value="Triger factor/SurA peptide-binding domain-like"/>
    <property type="match status" value="1"/>
</dbReference>
<comment type="function">
    <text evidence="7">Chaperone involved in the correct folding and assembly of outer membrane proteins. Recognizes specific patterns of aromatic residues and the orientation of their side chains, which are found more frequently in integral outer membrane proteins. May act in both early periplasmic and late outer membrane-associated steps of protein maturation.</text>
</comment>
<evidence type="ECO:0000259" key="8">
    <source>
        <dbReference type="PROSITE" id="PS50198"/>
    </source>
</evidence>
<evidence type="ECO:0000313" key="11">
    <source>
        <dbReference type="Proteomes" id="UP000054820"/>
    </source>
</evidence>
<evidence type="ECO:0000256" key="3">
    <source>
        <dbReference type="ARBA" id="ARBA00022764"/>
    </source>
</evidence>
<dbReference type="PANTHER" id="PTHR47637">
    <property type="entry name" value="CHAPERONE SURA"/>
    <property type="match status" value="1"/>
</dbReference>
<dbReference type="EC" id="5.2.1.8" evidence="7"/>
<evidence type="ECO:0000256" key="2">
    <source>
        <dbReference type="ARBA" id="ARBA00022737"/>
    </source>
</evidence>
<evidence type="ECO:0000313" key="9">
    <source>
        <dbReference type="EMBL" id="KTD75311.1"/>
    </source>
</evidence>
<feature type="domain" description="PpiC" evidence="8">
    <location>
        <begin position="282"/>
        <end position="381"/>
    </location>
</feature>
<keyword evidence="3 7" id="KW-0574">Periplasm</keyword>
<dbReference type="InterPro" id="IPR000297">
    <property type="entry name" value="PPIase_PpiC"/>
</dbReference>
<dbReference type="InterPro" id="IPR023034">
    <property type="entry name" value="PPIase_SurA"/>
</dbReference>
<keyword evidence="1 7" id="KW-0732">Signal</keyword>
<evidence type="ECO:0000256" key="5">
    <source>
        <dbReference type="ARBA" id="ARBA00023186"/>
    </source>
</evidence>
<evidence type="ECO:0000256" key="1">
    <source>
        <dbReference type="ARBA" id="ARBA00022729"/>
    </source>
</evidence>
<dbReference type="GO" id="GO:0030288">
    <property type="term" value="C:outer membrane-bounded periplasmic space"/>
    <property type="evidence" value="ECO:0007669"/>
    <property type="project" value="InterPro"/>
</dbReference>
<dbReference type="Gene3D" id="3.10.50.40">
    <property type="match status" value="2"/>
</dbReference>
<reference evidence="9 11" key="1">
    <citation type="submission" date="2015-11" db="EMBL/GenBank/DDBJ databases">
        <title>Genomic analysis of 38 Legionella species identifies large and diverse effector repertoires.</title>
        <authorList>
            <person name="Burstein D."/>
            <person name="Amaro F."/>
            <person name="Zusman T."/>
            <person name="Lifshitz Z."/>
            <person name="Cohen O."/>
            <person name="Gilbert J.A."/>
            <person name="Pupko T."/>
            <person name="Shuman H.A."/>
            <person name="Segal G."/>
        </authorList>
    </citation>
    <scope>NUCLEOTIDE SEQUENCE [LARGE SCALE GENOMIC DNA]</scope>
    <source>
        <strain evidence="9 11">SC-18-C9</strain>
    </source>
</reference>
<dbReference type="Proteomes" id="UP000255110">
    <property type="component" value="Unassembled WGS sequence"/>
</dbReference>
<dbReference type="Gene3D" id="1.10.4030.10">
    <property type="entry name" value="Porin chaperone SurA, peptide-binding domain"/>
    <property type="match status" value="1"/>
</dbReference>
<proteinExistence type="inferred from homology"/>
<protein>
    <recommendedName>
        <fullName evidence="7">Chaperone SurA</fullName>
    </recommendedName>
    <alternativeName>
        <fullName evidence="7">Peptidyl-prolyl cis-trans isomerase SurA</fullName>
        <shortName evidence="7">PPIase SurA</shortName>
        <ecNumber evidence="7">5.2.1.8</ecNumber>
    </alternativeName>
    <alternativeName>
        <fullName evidence="7">Rotamase SurA</fullName>
    </alternativeName>
</protein>
<keyword evidence="11" id="KW-1185">Reference proteome</keyword>
<dbReference type="PANTHER" id="PTHR47637:SF1">
    <property type="entry name" value="CHAPERONE SURA"/>
    <property type="match status" value="1"/>
</dbReference>
<dbReference type="GO" id="GO:0042277">
    <property type="term" value="F:peptide binding"/>
    <property type="evidence" value="ECO:0007669"/>
    <property type="project" value="InterPro"/>
</dbReference>
<dbReference type="GO" id="GO:0050821">
    <property type="term" value="P:protein stabilization"/>
    <property type="evidence" value="ECO:0007669"/>
    <property type="project" value="InterPro"/>
</dbReference>
<reference evidence="10 12" key="2">
    <citation type="submission" date="2018-06" db="EMBL/GenBank/DDBJ databases">
        <authorList>
            <consortium name="Pathogen Informatics"/>
            <person name="Doyle S."/>
        </authorList>
    </citation>
    <scope>NUCLEOTIDE SEQUENCE [LARGE SCALE GENOMIC DNA]</scope>
    <source>
        <strain evidence="10 12">NCTC11991</strain>
    </source>
</reference>
<dbReference type="GO" id="GO:0051082">
    <property type="term" value="F:unfolded protein binding"/>
    <property type="evidence" value="ECO:0007669"/>
    <property type="project" value="UniProtKB-UniRule"/>
</dbReference>
<evidence type="ECO:0000256" key="6">
    <source>
        <dbReference type="ARBA" id="ARBA00023235"/>
    </source>
</evidence>
<dbReference type="Pfam" id="PF09312">
    <property type="entry name" value="SurA_N"/>
    <property type="match status" value="1"/>
</dbReference>
<sequence precursor="true">MYKKIALVCILFASVGVAEAKQLLDKVVAVVNNAVITESELNKQVELTKKQILAQKMQVPVDSVLRKQVLQHLIDVNVQLQMAKQHGLTVDDTELNQAIEKIATVNHATLTQLREEIARQGMSWNEYRENIRKEMLLTHLQQKAIGRDAMVTNEQVEQYLKTEGGIVDRTALTYHLQNIVIPLNEEPTSEQVKKAKSKAESLLTKIKKGDDFSRLAIENSSGEFALEGGDLGERHLAELPELFAKEVVNMKAGQVVGPLRAGNGFQLIKLVSIGGENQHHIITKTHVRHILLKPDPSMLPADSKKQVNNIYQQVKAGKDFALMAKQYSLDSASAIKGGDLGWVAPGVLVPEFEKVMDKLAVNEISPPVKSQFGWHIIQVLGRKQEDDSDAFKKQQVRQFLQQRKFAEAVQNWQQHIRSDAYVNIIEKDLA</sequence>
<dbReference type="STRING" id="460.Lstg_2548"/>
<keyword evidence="6 7" id="KW-0413">Isomerase</keyword>
<dbReference type="Pfam" id="PF00639">
    <property type="entry name" value="Rotamase"/>
    <property type="match status" value="1"/>
</dbReference>
<dbReference type="GO" id="GO:0043165">
    <property type="term" value="P:Gram-negative-bacterium-type cell outer membrane assembly"/>
    <property type="evidence" value="ECO:0007669"/>
    <property type="project" value="InterPro"/>
</dbReference>
<dbReference type="SUPFAM" id="SSF54534">
    <property type="entry name" value="FKBP-like"/>
    <property type="match status" value="2"/>
</dbReference>
<keyword evidence="2 7" id="KW-0677">Repeat</keyword>
<dbReference type="Pfam" id="PF13616">
    <property type="entry name" value="Rotamase_3"/>
    <property type="match status" value="1"/>
</dbReference>
<comment type="domain">
    <text evidence="7">The PPIase activity resides only in the second parvulin domain. The N-terminal region and the C-terminal tail are necessary and sufficient for the chaperone activity of SurA. The PPIase activity is dispensable for SurA to function as a chaperone. The N-terminal region and the C-terminal tail are also required for porin recognition.</text>
</comment>
<dbReference type="InterPro" id="IPR050280">
    <property type="entry name" value="OMP_Chaperone_SurA"/>
</dbReference>
<name>A0A378L3Z0_9GAMM</name>
<comment type="subcellular location">
    <subcellularLocation>
        <location evidence="7">Periplasm</location>
    </subcellularLocation>
    <text evidence="7">Is capable of associating with the outer membrane.</text>
</comment>
<evidence type="ECO:0000313" key="10">
    <source>
        <dbReference type="EMBL" id="STY21815.1"/>
    </source>
</evidence>
<dbReference type="HAMAP" id="MF_01183">
    <property type="entry name" value="Chaperone_SurA"/>
    <property type="match status" value="1"/>
</dbReference>
<dbReference type="AlphaFoldDB" id="A0A378L3Z0"/>
<dbReference type="RefSeq" id="WP_058478092.1">
    <property type="nucleotide sequence ID" value="NZ_CAAAIO010000039.1"/>
</dbReference>
<keyword evidence="5 7" id="KW-0143">Chaperone</keyword>
<dbReference type="EMBL" id="UGOY01000001">
    <property type="protein sequence ID" value="STY21815.1"/>
    <property type="molecule type" value="Genomic_DNA"/>
</dbReference>
<feature type="signal peptide" evidence="7">
    <location>
        <begin position="1"/>
        <end position="20"/>
    </location>
</feature>
<dbReference type="EMBL" id="LNYZ01000024">
    <property type="protein sequence ID" value="KTD75311.1"/>
    <property type="molecule type" value="Genomic_DNA"/>
</dbReference>
<accession>A0A378L3Z0</accession>
<comment type="catalytic activity">
    <reaction evidence="7">
        <text>[protein]-peptidylproline (omega=180) = [protein]-peptidylproline (omega=0)</text>
        <dbReference type="Rhea" id="RHEA:16237"/>
        <dbReference type="Rhea" id="RHEA-COMP:10747"/>
        <dbReference type="Rhea" id="RHEA-COMP:10748"/>
        <dbReference type="ChEBI" id="CHEBI:83833"/>
        <dbReference type="ChEBI" id="CHEBI:83834"/>
        <dbReference type="EC" id="5.2.1.8"/>
    </reaction>
</comment>
<dbReference type="PROSITE" id="PS50198">
    <property type="entry name" value="PPIC_PPIASE_2"/>
    <property type="match status" value="2"/>
</dbReference>
<dbReference type="InterPro" id="IPR015391">
    <property type="entry name" value="SurA_N"/>
</dbReference>
<dbReference type="GO" id="GO:0003755">
    <property type="term" value="F:peptidyl-prolyl cis-trans isomerase activity"/>
    <property type="evidence" value="ECO:0007669"/>
    <property type="project" value="UniProtKB-UniRule"/>
</dbReference>
<evidence type="ECO:0000256" key="4">
    <source>
        <dbReference type="ARBA" id="ARBA00023110"/>
    </source>
</evidence>
<evidence type="ECO:0000313" key="12">
    <source>
        <dbReference type="Proteomes" id="UP000255110"/>
    </source>
</evidence>
<gene>
    <name evidence="7 10" type="primary">surA</name>
    <name evidence="9" type="ORF">Lstg_2548</name>
    <name evidence="10" type="ORF">NCTC11991_00384</name>
</gene>
<organism evidence="10 12">
    <name type="scientific">Legionella steigerwaltii</name>
    <dbReference type="NCBI Taxonomy" id="460"/>
    <lineage>
        <taxon>Bacteria</taxon>
        <taxon>Pseudomonadati</taxon>
        <taxon>Pseudomonadota</taxon>
        <taxon>Gammaproteobacteria</taxon>
        <taxon>Legionellales</taxon>
        <taxon>Legionellaceae</taxon>
        <taxon>Legionella</taxon>
    </lineage>
</organism>
<feature type="chain" id="PRO_5017093111" description="Chaperone SurA" evidence="7">
    <location>
        <begin position="21"/>
        <end position="430"/>
    </location>
</feature>
<dbReference type="GO" id="GO:0006457">
    <property type="term" value="P:protein folding"/>
    <property type="evidence" value="ECO:0007669"/>
    <property type="project" value="UniProtKB-UniRule"/>
</dbReference>
<feature type="domain" description="PpiC" evidence="8">
    <location>
        <begin position="171"/>
        <end position="272"/>
    </location>
</feature>
<keyword evidence="4 7" id="KW-0697">Rotamase</keyword>
<dbReference type="Proteomes" id="UP000054820">
    <property type="component" value="Unassembled WGS sequence"/>
</dbReference>
<dbReference type="InterPro" id="IPR027304">
    <property type="entry name" value="Trigger_fact/SurA_dom_sf"/>
</dbReference>
<evidence type="ECO:0000256" key="7">
    <source>
        <dbReference type="HAMAP-Rule" id="MF_01183"/>
    </source>
</evidence>
<dbReference type="OrthoDB" id="14196at2"/>
<dbReference type="InterPro" id="IPR046357">
    <property type="entry name" value="PPIase_dom_sf"/>
</dbReference>